<proteinExistence type="predicted"/>
<dbReference type="PROSITE" id="PS50966">
    <property type="entry name" value="ZF_SWIM"/>
    <property type="match status" value="1"/>
</dbReference>
<dbReference type="InterPro" id="IPR007527">
    <property type="entry name" value="Znf_SWIM"/>
</dbReference>
<evidence type="ECO:0000259" key="3">
    <source>
        <dbReference type="PROSITE" id="PS50966"/>
    </source>
</evidence>
<dbReference type="EMBL" id="JAHQXE010000002">
    <property type="protein sequence ID" value="MBV0901808.1"/>
    <property type="molecule type" value="Genomic_DNA"/>
</dbReference>
<gene>
    <name evidence="4" type="ORF">KTS37_08400</name>
</gene>
<name>A0AA41KIL7_9EURY</name>
<keyword evidence="5" id="KW-1185">Reference proteome</keyword>
<feature type="domain" description="SWIM-type" evidence="3">
    <location>
        <begin position="65"/>
        <end position="103"/>
    </location>
</feature>
<keyword evidence="1" id="KW-0862">Zinc</keyword>
<dbReference type="Pfam" id="PF04434">
    <property type="entry name" value="SWIM"/>
    <property type="match status" value="1"/>
</dbReference>
<evidence type="ECO:0000256" key="2">
    <source>
        <dbReference type="SAM" id="MobiDB-lite"/>
    </source>
</evidence>
<keyword evidence="1" id="KW-0863">Zinc-finger</keyword>
<feature type="region of interest" description="Disordered" evidence="2">
    <location>
        <begin position="1"/>
        <end position="24"/>
    </location>
</feature>
<dbReference type="AlphaFoldDB" id="A0AA41KIL7"/>
<dbReference type="GO" id="GO:0008270">
    <property type="term" value="F:zinc ion binding"/>
    <property type="evidence" value="ECO:0007669"/>
    <property type="project" value="UniProtKB-KW"/>
</dbReference>
<protein>
    <submittedName>
        <fullName evidence="4">SWIM zinc finger family protein</fullName>
    </submittedName>
</protein>
<keyword evidence="1" id="KW-0479">Metal-binding</keyword>
<dbReference type="RefSeq" id="WP_162413001.1">
    <property type="nucleotide sequence ID" value="NZ_JAHQXE010000002.1"/>
</dbReference>
<reference evidence="4" key="1">
    <citation type="submission" date="2021-06" db="EMBL/GenBank/DDBJ databases">
        <title>New haloarchaea isolates fom saline soil.</title>
        <authorList>
            <person name="Duran-Viseras A."/>
            <person name="Sanchez-Porro C.S."/>
            <person name="Ventosa A."/>
        </authorList>
    </citation>
    <scope>NUCLEOTIDE SEQUENCE</scope>
    <source>
        <strain evidence="4">JCM 18369</strain>
    </source>
</reference>
<evidence type="ECO:0000313" key="5">
    <source>
        <dbReference type="Proteomes" id="UP001166304"/>
    </source>
</evidence>
<evidence type="ECO:0000313" key="4">
    <source>
        <dbReference type="EMBL" id="MBV0901808.1"/>
    </source>
</evidence>
<dbReference type="Proteomes" id="UP001166304">
    <property type="component" value="Unassembled WGS sequence"/>
</dbReference>
<sequence>MSRASRGWQSSDDLPGQIGGPPTLSMPDDWTLSTAWERAQTESDRGGAINDAERVVYLSGGDSTHRVLWALTGRTLAAECDCAGYQYHGEWCAHVASLWWQWVRGGIVVTHLDTGRQYPAPPAWLRLDDDPTAFDHLTPAELDAYLTCELGSLGVREYARLSGRSPGTIGNLLASARDGMEGRR</sequence>
<organism evidence="4 5">
    <name type="scientific">Haloarcula salina</name>
    <dbReference type="NCBI Taxonomy" id="1429914"/>
    <lineage>
        <taxon>Archaea</taxon>
        <taxon>Methanobacteriati</taxon>
        <taxon>Methanobacteriota</taxon>
        <taxon>Stenosarchaea group</taxon>
        <taxon>Halobacteria</taxon>
        <taxon>Halobacteriales</taxon>
        <taxon>Haloarculaceae</taxon>
        <taxon>Haloarcula</taxon>
    </lineage>
</organism>
<evidence type="ECO:0000256" key="1">
    <source>
        <dbReference type="PROSITE-ProRule" id="PRU00325"/>
    </source>
</evidence>
<comment type="caution">
    <text evidence="4">The sequence shown here is derived from an EMBL/GenBank/DDBJ whole genome shotgun (WGS) entry which is preliminary data.</text>
</comment>
<accession>A0AA41KIL7</accession>